<feature type="binding site" evidence="13">
    <location>
        <begin position="47"/>
        <end position="54"/>
    </location>
    <ligand>
        <name>ATP</name>
        <dbReference type="ChEBI" id="CHEBI:30616"/>
    </ligand>
</feature>
<dbReference type="Proteomes" id="UP000290889">
    <property type="component" value="Chromosome"/>
</dbReference>
<keyword evidence="11 13" id="KW-0443">Lipid metabolism</keyword>
<dbReference type="GO" id="GO:0009245">
    <property type="term" value="P:lipid A biosynthetic process"/>
    <property type="evidence" value="ECO:0007669"/>
    <property type="project" value="UniProtKB-UniRule"/>
</dbReference>
<dbReference type="GO" id="GO:0005886">
    <property type="term" value="C:plasma membrane"/>
    <property type="evidence" value="ECO:0007669"/>
    <property type="project" value="TreeGrafter"/>
</dbReference>
<dbReference type="PANTHER" id="PTHR42724">
    <property type="entry name" value="TETRAACYLDISACCHARIDE 4'-KINASE"/>
    <property type="match status" value="1"/>
</dbReference>
<comment type="function">
    <text evidence="1 13">Transfers the gamma-phosphate of ATP to the 4'-position of a tetraacyldisaccharide 1-phosphate intermediate (termed DS-1-P) to form tetraacyldisaccharide 1,4'-bis-phosphate (lipid IVA).</text>
</comment>
<keyword evidence="6 13" id="KW-0441">Lipid A biosynthesis</keyword>
<sequence>MQLLRKIAFPFSLLYAIVVYLRNLCYDTGLFNSKTFDTPTVCIGNLSTGGSGKTPMIEWVLKHLNQNKSIAVLSRGYKRQSQGFLFVNPDMSPEAAGDEPLQIATKFPNTVVAVDPNRQSGIKILEEQVIPDLILLDDAYQHRKVKATFYVLLTAYSQLYTRDWYLPTGNLRDHKNQAKRANVIIVTKCPAQLSEEEQNEVIRSLAPQPEQQVLFCTLAYKEKVIGVNETLSLESLKTREVILVTAIANPEPLLQYLRSKGIRYDHRKFPDHHYFTEKEKSEFNKAPVILTTEKDFTRMGGKVDNAYYLGVEHRFLNDGKEKFIGQLNSL</sequence>
<dbReference type="InterPro" id="IPR027417">
    <property type="entry name" value="P-loop_NTPase"/>
</dbReference>
<keyword evidence="8 13" id="KW-0547">Nucleotide-binding</keyword>
<dbReference type="Pfam" id="PF02606">
    <property type="entry name" value="LpxK"/>
    <property type="match status" value="1"/>
</dbReference>
<evidence type="ECO:0000256" key="9">
    <source>
        <dbReference type="ARBA" id="ARBA00022777"/>
    </source>
</evidence>
<keyword evidence="5 13" id="KW-0444">Lipid biosynthesis</keyword>
<gene>
    <name evidence="13 14" type="primary">lpxK</name>
    <name evidence="14" type="ORF">EQY75_02375</name>
</gene>
<evidence type="ECO:0000256" key="6">
    <source>
        <dbReference type="ARBA" id="ARBA00022556"/>
    </source>
</evidence>
<dbReference type="HAMAP" id="MF_00409">
    <property type="entry name" value="LpxK"/>
    <property type="match status" value="1"/>
</dbReference>
<name>A0A411E714_9FLAO</name>
<evidence type="ECO:0000256" key="5">
    <source>
        <dbReference type="ARBA" id="ARBA00022516"/>
    </source>
</evidence>
<dbReference type="EMBL" id="CP035544">
    <property type="protein sequence ID" value="QBA63496.1"/>
    <property type="molecule type" value="Genomic_DNA"/>
</dbReference>
<dbReference type="OrthoDB" id="9766423at2"/>
<dbReference type="GO" id="GO:0009244">
    <property type="term" value="P:lipopolysaccharide core region biosynthetic process"/>
    <property type="evidence" value="ECO:0007669"/>
    <property type="project" value="TreeGrafter"/>
</dbReference>
<dbReference type="PANTHER" id="PTHR42724:SF1">
    <property type="entry name" value="TETRAACYLDISACCHARIDE 4'-KINASE, MITOCHONDRIAL-RELATED"/>
    <property type="match status" value="1"/>
</dbReference>
<evidence type="ECO:0000256" key="7">
    <source>
        <dbReference type="ARBA" id="ARBA00022679"/>
    </source>
</evidence>
<dbReference type="KEGG" id="mur:EQY75_02375"/>
<dbReference type="InterPro" id="IPR003758">
    <property type="entry name" value="LpxK"/>
</dbReference>
<protein>
    <recommendedName>
        <fullName evidence="4 13">Tetraacyldisaccharide 4'-kinase</fullName>
        <ecNumber evidence="3 13">2.7.1.130</ecNumber>
    </recommendedName>
    <alternativeName>
        <fullName evidence="12 13">Lipid A 4'-kinase</fullName>
    </alternativeName>
</protein>
<evidence type="ECO:0000313" key="15">
    <source>
        <dbReference type="Proteomes" id="UP000290889"/>
    </source>
</evidence>
<dbReference type="NCBIfam" id="TIGR00682">
    <property type="entry name" value="lpxK"/>
    <property type="match status" value="1"/>
</dbReference>
<evidence type="ECO:0000256" key="11">
    <source>
        <dbReference type="ARBA" id="ARBA00023098"/>
    </source>
</evidence>
<comment type="pathway">
    <text evidence="2 13">Glycolipid biosynthesis; lipid IV(A) biosynthesis; lipid IV(A) from (3R)-3-hydroxytetradecanoyl-[acyl-carrier-protein] and UDP-N-acetyl-alpha-D-glucosamine: step 6/6.</text>
</comment>
<evidence type="ECO:0000256" key="4">
    <source>
        <dbReference type="ARBA" id="ARBA00016436"/>
    </source>
</evidence>
<comment type="catalytic activity">
    <reaction evidence="13">
        <text>a lipid A disaccharide + ATP = a lipid IVA + ADP + H(+)</text>
        <dbReference type="Rhea" id="RHEA:67840"/>
        <dbReference type="ChEBI" id="CHEBI:15378"/>
        <dbReference type="ChEBI" id="CHEBI:30616"/>
        <dbReference type="ChEBI" id="CHEBI:176343"/>
        <dbReference type="ChEBI" id="CHEBI:176425"/>
        <dbReference type="ChEBI" id="CHEBI:456216"/>
        <dbReference type="EC" id="2.7.1.130"/>
    </reaction>
</comment>
<accession>A0A411E714</accession>
<evidence type="ECO:0000313" key="14">
    <source>
        <dbReference type="EMBL" id="QBA63496.1"/>
    </source>
</evidence>
<reference evidence="14 15" key="1">
    <citation type="submission" date="2019-01" db="EMBL/GenBank/DDBJ databases">
        <title>Muriicola soli sp. nov., isolated from soil.</title>
        <authorList>
            <person name="Kang H.J."/>
            <person name="Kim S.B."/>
        </authorList>
    </citation>
    <scope>NUCLEOTIDE SEQUENCE [LARGE SCALE GENOMIC DNA]</scope>
    <source>
        <strain evidence="14 15">MMS17-SY002</strain>
    </source>
</reference>
<proteinExistence type="inferred from homology"/>
<dbReference type="AlphaFoldDB" id="A0A411E714"/>
<dbReference type="RefSeq" id="WP_129602540.1">
    <property type="nucleotide sequence ID" value="NZ_CP035544.1"/>
</dbReference>
<keyword evidence="7 13" id="KW-0808">Transferase</keyword>
<keyword evidence="10 13" id="KW-0067">ATP-binding</keyword>
<evidence type="ECO:0000256" key="12">
    <source>
        <dbReference type="ARBA" id="ARBA00029757"/>
    </source>
</evidence>
<keyword evidence="9 13" id="KW-0418">Kinase</keyword>
<dbReference type="GO" id="GO:0009029">
    <property type="term" value="F:lipid-A 4'-kinase activity"/>
    <property type="evidence" value="ECO:0007669"/>
    <property type="project" value="UniProtKB-UniRule"/>
</dbReference>
<evidence type="ECO:0000256" key="8">
    <source>
        <dbReference type="ARBA" id="ARBA00022741"/>
    </source>
</evidence>
<organism evidence="14 15">
    <name type="scientific">Muriicola soli</name>
    <dbReference type="NCBI Taxonomy" id="2507538"/>
    <lineage>
        <taxon>Bacteria</taxon>
        <taxon>Pseudomonadati</taxon>
        <taxon>Bacteroidota</taxon>
        <taxon>Flavobacteriia</taxon>
        <taxon>Flavobacteriales</taxon>
        <taxon>Flavobacteriaceae</taxon>
        <taxon>Muriicola</taxon>
    </lineage>
</organism>
<dbReference type="UniPathway" id="UPA00359">
    <property type="reaction ID" value="UER00482"/>
</dbReference>
<dbReference type="EC" id="2.7.1.130" evidence="3 13"/>
<evidence type="ECO:0000256" key="1">
    <source>
        <dbReference type="ARBA" id="ARBA00002274"/>
    </source>
</evidence>
<evidence type="ECO:0000256" key="10">
    <source>
        <dbReference type="ARBA" id="ARBA00022840"/>
    </source>
</evidence>
<dbReference type="SUPFAM" id="SSF52540">
    <property type="entry name" value="P-loop containing nucleoside triphosphate hydrolases"/>
    <property type="match status" value="1"/>
</dbReference>
<comment type="similarity">
    <text evidence="13">Belongs to the LpxK family.</text>
</comment>
<evidence type="ECO:0000256" key="13">
    <source>
        <dbReference type="HAMAP-Rule" id="MF_00409"/>
    </source>
</evidence>
<evidence type="ECO:0000256" key="2">
    <source>
        <dbReference type="ARBA" id="ARBA00004870"/>
    </source>
</evidence>
<keyword evidence="15" id="KW-1185">Reference proteome</keyword>
<evidence type="ECO:0000256" key="3">
    <source>
        <dbReference type="ARBA" id="ARBA00012071"/>
    </source>
</evidence>
<dbReference type="GO" id="GO:0005524">
    <property type="term" value="F:ATP binding"/>
    <property type="evidence" value="ECO:0007669"/>
    <property type="project" value="UniProtKB-UniRule"/>
</dbReference>